<dbReference type="NCBIfam" id="TIGR00691">
    <property type="entry name" value="spoT_relA"/>
    <property type="match status" value="1"/>
</dbReference>
<reference evidence="10 11" key="1">
    <citation type="submission" date="2018-06" db="EMBL/GenBank/DDBJ databases">
        <authorList>
            <consortium name="Pathogen Informatics"/>
            <person name="Doyle S."/>
        </authorList>
    </citation>
    <scope>NUCLEOTIDE SEQUENCE [LARGE SCALE GENOMIC DNA]</scope>
    <source>
        <strain evidence="10 11">NCTC10736</strain>
    </source>
</reference>
<dbReference type="NCBIfam" id="NF008124">
    <property type="entry name" value="PRK10872.1"/>
    <property type="match status" value="1"/>
</dbReference>
<dbReference type="SMART" id="SM00954">
    <property type="entry name" value="RelA_SpoT"/>
    <property type="match status" value="1"/>
</dbReference>
<dbReference type="GO" id="GO:0005886">
    <property type="term" value="C:plasma membrane"/>
    <property type="evidence" value="ECO:0007669"/>
    <property type="project" value="TreeGrafter"/>
</dbReference>
<dbReference type="InterPro" id="IPR045600">
    <property type="entry name" value="RelA/SpoT_AH_RIS"/>
</dbReference>
<dbReference type="GO" id="GO:0008893">
    <property type="term" value="F:guanosine-3',5'-bis(diphosphate) 3'-diphosphatase activity"/>
    <property type="evidence" value="ECO:0007669"/>
    <property type="project" value="TreeGrafter"/>
</dbReference>
<organism evidence="10 11">
    <name type="scientific">Shewanella morhuae</name>
    <dbReference type="NCBI Taxonomy" id="365591"/>
    <lineage>
        <taxon>Bacteria</taxon>
        <taxon>Pseudomonadati</taxon>
        <taxon>Pseudomonadota</taxon>
        <taxon>Gammaproteobacteria</taxon>
        <taxon>Alteromonadales</taxon>
        <taxon>Shewanellaceae</taxon>
        <taxon>Shewanella</taxon>
    </lineage>
</organism>
<dbReference type="PANTHER" id="PTHR21262:SF31">
    <property type="entry name" value="GTP PYROPHOSPHOKINASE"/>
    <property type="match status" value="1"/>
</dbReference>
<comment type="function">
    <text evidence="6">In eubacteria ppGpp (guanosine 3'-diphosphate 5'-diphosphate) is a mediator of the stringent response that coordinates a variety of cellular activities in response to changes in nutritional abundance.</text>
</comment>
<dbReference type="InterPro" id="IPR004811">
    <property type="entry name" value="RelA/Spo_fam"/>
</dbReference>
<evidence type="ECO:0000259" key="8">
    <source>
        <dbReference type="PROSITE" id="PS51831"/>
    </source>
</evidence>
<accession>A0A380AB22</accession>
<gene>
    <name evidence="10" type="primary">relA</name>
    <name evidence="10" type="ORF">NCTC10736_01968</name>
</gene>
<dbReference type="CDD" id="cd04876">
    <property type="entry name" value="ACT_RelA-SpoT"/>
    <property type="match status" value="1"/>
</dbReference>
<dbReference type="PROSITE" id="PS51831">
    <property type="entry name" value="HD"/>
    <property type="match status" value="1"/>
</dbReference>
<evidence type="ECO:0000256" key="2">
    <source>
        <dbReference type="ARBA" id="ARBA00025704"/>
    </source>
</evidence>
<dbReference type="Pfam" id="PF02824">
    <property type="entry name" value="TGS"/>
    <property type="match status" value="1"/>
</dbReference>
<dbReference type="InterPro" id="IPR033655">
    <property type="entry name" value="TGS_RelA/SpoT"/>
</dbReference>
<protein>
    <recommendedName>
        <fullName evidence="1">GTP pyrophosphokinase</fullName>
    </recommendedName>
    <alternativeName>
        <fullName evidence="4">(p)ppGpp synthase</fullName>
    </alternativeName>
    <alternativeName>
        <fullName evidence="3">ATP:GTP 3'-pyrophosphotransferase</fullName>
    </alternativeName>
    <alternativeName>
        <fullName evidence="5">ppGpp synthase I</fullName>
    </alternativeName>
</protein>
<comment type="similarity">
    <text evidence="6">Belongs to the relA/spoT family.</text>
</comment>
<dbReference type="SUPFAM" id="SSF81271">
    <property type="entry name" value="TGS-like"/>
    <property type="match status" value="1"/>
</dbReference>
<evidence type="ECO:0000256" key="5">
    <source>
        <dbReference type="ARBA" id="ARBA00033308"/>
    </source>
</evidence>
<dbReference type="GO" id="GO:0008728">
    <property type="term" value="F:GTP diphosphokinase activity"/>
    <property type="evidence" value="ECO:0007669"/>
    <property type="project" value="TreeGrafter"/>
</dbReference>
<dbReference type="Gene3D" id="1.10.3210.10">
    <property type="entry name" value="Hypothetical protein af1432"/>
    <property type="match status" value="1"/>
</dbReference>
<dbReference type="PANTHER" id="PTHR21262">
    <property type="entry name" value="GUANOSINE-3',5'-BIS DIPHOSPHATE 3'-PYROPHOSPHOHYDROLASE"/>
    <property type="match status" value="1"/>
</dbReference>
<dbReference type="InterPro" id="IPR004095">
    <property type="entry name" value="TGS"/>
</dbReference>
<dbReference type="InterPro" id="IPR045865">
    <property type="entry name" value="ACT-like_dom_sf"/>
</dbReference>
<dbReference type="Gene3D" id="3.30.460.10">
    <property type="entry name" value="Beta Polymerase, domain 2"/>
    <property type="match status" value="1"/>
</dbReference>
<comment type="pathway">
    <text evidence="2">Purine metabolism.</text>
</comment>
<feature type="domain" description="HD" evidence="8">
    <location>
        <begin position="54"/>
        <end position="159"/>
    </location>
</feature>
<dbReference type="Proteomes" id="UP000255061">
    <property type="component" value="Unassembled WGS sequence"/>
</dbReference>
<evidence type="ECO:0000313" key="10">
    <source>
        <dbReference type="EMBL" id="SUI76740.1"/>
    </source>
</evidence>
<dbReference type="InterPro" id="IPR012675">
    <property type="entry name" value="Beta-grasp_dom_sf"/>
</dbReference>
<dbReference type="RefSeq" id="WP_115406115.1">
    <property type="nucleotide sequence ID" value="NZ_UGYV01000001.1"/>
</dbReference>
<dbReference type="Pfam" id="PF13328">
    <property type="entry name" value="HD_4"/>
    <property type="match status" value="1"/>
</dbReference>
<dbReference type="PROSITE" id="PS51880">
    <property type="entry name" value="TGS"/>
    <property type="match status" value="1"/>
</dbReference>
<keyword evidence="10" id="KW-0418">Kinase</keyword>
<dbReference type="Pfam" id="PF04607">
    <property type="entry name" value="RelA_SpoT"/>
    <property type="match status" value="1"/>
</dbReference>
<dbReference type="InterPro" id="IPR012676">
    <property type="entry name" value="TGS-like"/>
</dbReference>
<evidence type="ECO:0000313" key="11">
    <source>
        <dbReference type="Proteomes" id="UP000255061"/>
    </source>
</evidence>
<evidence type="ECO:0000256" key="4">
    <source>
        <dbReference type="ARBA" id="ARBA00032407"/>
    </source>
</evidence>
<dbReference type="CDD" id="cd05399">
    <property type="entry name" value="NT_Rel-Spo_like"/>
    <property type="match status" value="1"/>
</dbReference>
<feature type="domain" description="TGS" evidence="9">
    <location>
        <begin position="402"/>
        <end position="463"/>
    </location>
</feature>
<feature type="domain" description="ACT" evidence="7">
    <location>
        <begin position="664"/>
        <end position="737"/>
    </location>
</feature>
<dbReference type="AlphaFoldDB" id="A0A380AB22"/>
<dbReference type="GO" id="GO:0042594">
    <property type="term" value="P:response to starvation"/>
    <property type="evidence" value="ECO:0007669"/>
    <property type="project" value="TreeGrafter"/>
</dbReference>
<dbReference type="InterPro" id="IPR043519">
    <property type="entry name" value="NT_sf"/>
</dbReference>
<dbReference type="EMBL" id="UGYV01000001">
    <property type="protein sequence ID" value="SUI76740.1"/>
    <property type="molecule type" value="Genomic_DNA"/>
</dbReference>
<evidence type="ECO:0000256" key="6">
    <source>
        <dbReference type="RuleBase" id="RU003847"/>
    </source>
</evidence>
<dbReference type="FunFam" id="3.10.20.30:FF:000002">
    <property type="entry name" value="GTP pyrophosphokinase (RelA/SpoT)"/>
    <property type="match status" value="1"/>
</dbReference>
<name>A0A380AB22_9GAMM</name>
<dbReference type="SUPFAM" id="SSF55021">
    <property type="entry name" value="ACT-like"/>
    <property type="match status" value="1"/>
</dbReference>
<dbReference type="GO" id="GO:0016301">
    <property type="term" value="F:kinase activity"/>
    <property type="evidence" value="ECO:0007669"/>
    <property type="project" value="UniProtKB-KW"/>
</dbReference>
<dbReference type="InterPro" id="IPR002912">
    <property type="entry name" value="ACT_dom"/>
</dbReference>
<dbReference type="Pfam" id="PF19296">
    <property type="entry name" value="RelA_AH_RIS"/>
    <property type="match status" value="1"/>
</dbReference>
<evidence type="ECO:0000256" key="1">
    <source>
        <dbReference type="ARBA" id="ARBA00019852"/>
    </source>
</evidence>
<dbReference type="InterPro" id="IPR006674">
    <property type="entry name" value="HD_domain"/>
</dbReference>
<dbReference type="GO" id="GO:0015969">
    <property type="term" value="P:guanosine tetraphosphate metabolic process"/>
    <property type="evidence" value="ECO:0007669"/>
    <property type="project" value="InterPro"/>
</dbReference>
<dbReference type="SUPFAM" id="SSF109604">
    <property type="entry name" value="HD-domain/PDEase-like"/>
    <property type="match status" value="1"/>
</dbReference>
<keyword evidence="10" id="KW-0808">Transferase</keyword>
<dbReference type="InterPro" id="IPR007685">
    <property type="entry name" value="RelA_SpoT"/>
</dbReference>
<dbReference type="Gene3D" id="3.30.70.260">
    <property type="match status" value="1"/>
</dbReference>
<evidence type="ECO:0000259" key="9">
    <source>
        <dbReference type="PROSITE" id="PS51880"/>
    </source>
</evidence>
<dbReference type="Pfam" id="PF13291">
    <property type="entry name" value="ACT_4"/>
    <property type="match status" value="1"/>
</dbReference>
<sequence>MVSVREAHFNDPDFQLEDWVARYVGHADEAQMLLSLIGQIDALPAQSPAAKRELLERAREMVEILAPMNMDIETLQAAILFLVLDAGLLTEEAIQEKFGEPLARLVASVVTMNAIGALKINPNSRSTEPQIDNIRRMLLAMVEDVRAVVIKLAERVCLLRAVKNADEETRVLLAREIADIYAPLANRLGIGQLKWELEDISFRYLHPDIYKDIAKQLDGKRLDREVFIDKFVSKLQQRLDEDQIRAKVYGRPKHIYSIWRKMKGKHLKFDELFDVRAVRIVTERLQDCYGALGVVHTLWHHIPREFDDYVANPKPNGYQSIHTVVVGPEGKTVEIQIRTQDMHEDAELGVAAHWKYKEGHHSGKQSGYEEKINWLRKILQWQEDVVESGNLVEEIRSQVFEDRVYVFTPSGEVVDLPLGSTVLDFAYYIHSQVGHKCIGAKVDGRIVPFTYQVETGERIEIITSKQPNPKRDWLNPNLGYIRTSRARSKIQHWFKQQDRDKNIIAGKEMLETELARVCLKIKDAAIAVERFNMASMEDLLAAIGGGDVRLHQVVNHIQSRLRLDEVSEEDAVEELVKKSQNKPISSSRGQGQVEVNGVGNLLNHIARCCQPVPGDEIFGFITKGRGISVHRADCEQVKELMRVHPERGVEVVWGENYSGGYRMRLRVLAHDRSGLLRDLTSVLAAEKSNVLAMSSSSDTKNQTAAIELELELYNLDGLSRVLSKLTQVDSVIEARRL</sequence>
<dbReference type="PROSITE" id="PS51671">
    <property type="entry name" value="ACT"/>
    <property type="match status" value="1"/>
</dbReference>
<dbReference type="FunFam" id="3.30.460.10:FF:000001">
    <property type="entry name" value="GTP pyrophosphokinase RelA"/>
    <property type="match status" value="1"/>
</dbReference>
<dbReference type="GO" id="GO:0015949">
    <property type="term" value="P:nucleobase-containing small molecule interconversion"/>
    <property type="evidence" value="ECO:0007669"/>
    <property type="project" value="UniProtKB-ARBA"/>
</dbReference>
<dbReference type="SUPFAM" id="SSF81301">
    <property type="entry name" value="Nucleotidyltransferase"/>
    <property type="match status" value="1"/>
</dbReference>
<dbReference type="Gene3D" id="3.10.20.30">
    <property type="match status" value="1"/>
</dbReference>
<evidence type="ECO:0000259" key="7">
    <source>
        <dbReference type="PROSITE" id="PS51671"/>
    </source>
</evidence>
<dbReference type="CDD" id="cd01668">
    <property type="entry name" value="TGS_RSH"/>
    <property type="match status" value="1"/>
</dbReference>
<proteinExistence type="inferred from homology"/>
<evidence type="ECO:0000256" key="3">
    <source>
        <dbReference type="ARBA" id="ARBA00029754"/>
    </source>
</evidence>